<organism evidence="1 2">
    <name type="scientific">Lates japonicus</name>
    <name type="common">Japanese lates</name>
    <dbReference type="NCBI Taxonomy" id="270547"/>
    <lineage>
        <taxon>Eukaryota</taxon>
        <taxon>Metazoa</taxon>
        <taxon>Chordata</taxon>
        <taxon>Craniata</taxon>
        <taxon>Vertebrata</taxon>
        <taxon>Euteleostomi</taxon>
        <taxon>Actinopterygii</taxon>
        <taxon>Neopterygii</taxon>
        <taxon>Teleostei</taxon>
        <taxon>Neoteleostei</taxon>
        <taxon>Acanthomorphata</taxon>
        <taxon>Carangaria</taxon>
        <taxon>Carangaria incertae sedis</taxon>
        <taxon>Centropomidae</taxon>
        <taxon>Lates</taxon>
    </lineage>
</organism>
<dbReference type="EMBL" id="BRZM01000037">
    <property type="protein sequence ID" value="GLD59301.1"/>
    <property type="molecule type" value="Genomic_DNA"/>
</dbReference>
<dbReference type="Proteomes" id="UP001279410">
    <property type="component" value="Unassembled WGS sequence"/>
</dbReference>
<evidence type="ECO:0000313" key="1">
    <source>
        <dbReference type="EMBL" id="GLD59301.1"/>
    </source>
</evidence>
<comment type="caution">
    <text evidence="1">The sequence shown here is derived from an EMBL/GenBank/DDBJ whole genome shotgun (WGS) entry which is preliminary data.</text>
</comment>
<accession>A0AAD3MTC3</accession>
<gene>
    <name evidence="1" type="ORF">AKAME5_001131300</name>
</gene>
<evidence type="ECO:0000313" key="2">
    <source>
        <dbReference type="Proteomes" id="UP001279410"/>
    </source>
</evidence>
<protein>
    <submittedName>
        <fullName evidence="1">Ephrin type-A receptor 7-like protein</fullName>
    </submittedName>
</protein>
<sequence length="76" mass="8687">MRIGLPRVCRKQCDAAGLVVGFVPQQVGLTERTVDRGQPSQHQLHAYRRSFKRVSELLPNKRFDTGQRVNKPSQSR</sequence>
<dbReference type="AlphaFoldDB" id="A0AAD3MTC3"/>
<keyword evidence="1" id="KW-0675">Receptor</keyword>
<keyword evidence="2" id="KW-1185">Reference proteome</keyword>
<proteinExistence type="predicted"/>
<name>A0AAD3MTC3_LATJO</name>
<reference evidence="1" key="1">
    <citation type="submission" date="2022-08" db="EMBL/GenBank/DDBJ databases">
        <title>Genome sequencing of akame (Lates japonicus).</title>
        <authorList>
            <person name="Hashiguchi Y."/>
            <person name="Takahashi H."/>
        </authorList>
    </citation>
    <scope>NUCLEOTIDE SEQUENCE</scope>
    <source>
        <strain evidence="1">Kochi</strain>
    </source>
</reference>